<dbReference type="InterPro" id="IPR019874">
    <property type="entry name" value="RF_methyltr_PrmC"/>
</dbReference>
<dbReference type="OrthoDB" id="9800643at2"/>
<evidence type="ECO:0000256" key="5">
    <source>
        <dbReference type="HAMAP-Rule" id="MF_02126"/>
    </source>
</evidence>
<evidence type="ECO:0000259" key="7">
    <source>
        <dbReference type="Pfam" id="PF17827"/>
    </source>
</evidence>
<dbReference type="InterPro" id="IPR007848">
    <property type="entry name" value="Small_mtfrase_dom"/>
</dbReference>
<dbReference type="Proteomes" id="UP000267469">
    <property type="component" value="Unassembled WGS sequence"/>
</dbReference>
<dbReference type="CDD" id="cd02440">
    <property type="entry name" value="AdoMet_MTases"/>
    <property type="match status" value="1"/>
</dbReference>
<dbReference type="InterPro" id="IPR004556">
    <property type="entry name" value="HemK-like"/>
</dbReference>
<dbReference type="Pfam" id="PF05175">
    <property type="entry name" value="MTS"/>
    <property type="match status" value="1"/>
</dbReference>
<gene>
    <name evidence="5 8" type="primary">prmC</name>
    <name evidence="8" type="ORF">ED312_03570</name>
</gene>
<reference evidence="8 9" key="1">
    <citation type="submission" date="2018-10" db="EMBL/GenBank/DDBJ databases">
        <title>Sinomicrobium pectinilyticum sp. nov., a pectinase-producing bacterium isolated from alkaline and saline soil, and emended description of the genus Sinomicrobium.</title>
        <authorList>
            <person name="Cheng B."/>
            <person name="Li C."/>
            <person name="Lai Q."/>
            <person name="Du M."/>
            <person name="Shao Z."/>
            <person name="Xu P."/>
            <person name="Yang C."/>
        </authorList>
    </citation>
    <scope>NUCLEOTIDE SEQUENCE [LARGE SCALE GENOMIC DNA]</scope>
    <source>
        <strain evidence="8 9">5DNS001</strain>
    </source>
</reference>
<comment type="similarity">
    <text evidence="5">Belongs to the protein N5-glutamine methyltransferase family. PrmC subfamily.</text>
</comment>
<evidence type="ECO:0000256" key="1">
    <source>
        <dbReference type="ARBA" id="ARBA00022603"/>
    </source>
</evidence>
<comment type="function">
    <text evidence="5">Methylates the class 1 translation termination release factors RF1/PrfA and RF2/PrfB on the glutamine residue of the universally conserved GGQ motif.</text>
</comment>
<dbReference type="InterPro" id="IPR040758">
    <property type="entry name" value="PrmC_N"/>
</dbReference>
<dbReference type="InterPro" id="IPR050320">
    <property type="entry name" value="N5-glutamine_MTase"/>
</dbReference>
<dbReference type="NCBIfam" id="TIGR03534">
    <property type="entry name" value="RF_mod_PrmC"/>
    <property type="match status" value="1"/>
</dbReference>
<dbReference type="PROSITE" id="PS00092">
    <property type="entry name" value="N6_MTASE"/>
    <property type="match status" value="1"/>
</dbReference>
<dbReference type="GO" id="GO:0032259">
    <property type="term" value="P:methylation"/>
    <property type="evidence" value="ECO:0007669"/>
    <property type="project" value="UniProtKB-KW"/>
</dbReference>
<keyword evidence="9" id="KW-1185">Reference proteome</keyword>
<keyword evidence="1 5" id="KW-0489">Methyltransferase</keyword>
<evidence type="ECO:0000256" key="4">
    <source>
        <dbReference type="ARBA" id="ARBA00048391"/>
    </source>
</evidence>
<evidence type="ECO:0000259" key="6">
    <source>
        <dbReference type="Pfam" id="PF05175"/>
    </source>
</evidence>
<dbReference type="Gene3D" id="3.40.50.150">
    <property type="entry name" value="Vaccinia Virus protein VP39"/>
    <property type="match status" value="1"/>
</dbReference>
<feature type="binding site" evidence="5">
    <location>
        <begin position="190"/>
        <end position="193"/>
    </location>
    <ligand>
        <name>substrate</name>
    </ligand>
</feature>
<sequence>MILKEIRSIFQSELQGIYDREETDILFFRLTEAYCNITRLTLALQPEITLTREEEQPVFEALARLKQHQPIQQILGKTIFYGLEFRVDENVLIPRPETEELVDWILKDCRAQQAEDPTILDVGTGSGCIAVALAKNLPKARVSAIDISGAALKVAEENAKRHNVSVDFIKKDIMEAGEEYEYKLDIIVSNPPYIRNLEKKEIKNNVLLHEPHLALFVEDESPLVFYEKIADLAKSGLRKGGVLYFEINQYLGKEMIEMVESKGFKDICLKKDLSGNDRMLKAVW</sequence>
<keyword evidence="3 5" id="KW-0949">S-adenosyl-L-methionine</keyword>
<name>A0A3N0EXM3_SINP1</name>
<dbReference type="EC" id="2.1.1.297" evidence="5"/>
<dbReference type="HAMAP" id="MF_02126">
    <property type="entry name" value="RF_methyltr_PrmC"/>
    <property type="match status" value="1"/>
</dbReference>
<feature type="domain" description="Methyltransferase small" evidence="6">
    <location>
        <begin position="115"/>
        <end position="202"/>
    </location>
</feature>
<comment type="caution">
    <text evidence="8">The sequence shown here is derived from an EMBL/GenBank/DDBJ whole genome shotgun (WGS) entry which is preliminary data.</text>
</comment>
<feature type="domain" description="Release factor glutamine methyltransferase N-terminal" evidence="7">
    <location>
        <begin position="13"/>
        <end position="76"/>
    </location>
</feature>
<dbReference type="InterPro" id="IPR029063">
    <property type="entry name" value="SAM-dependent_MTases_sf"/>
</dbReference>
<dbReference type="RefSeq" id="WP_123214639.1">
    <property type="nucleotide sequence ID" value="NZ_RJTM01000016.1"/>
</dbReference>
<evidence type="ECO:0000256" key="3">
    <source>
        <dbReference type="ARBA" id="ARBA00022691"/>
    </source>
</evidence>
<protein>
    <recommendedName>
        <fullName evidence="5">Release factor glutamine methyltransferase</fullName>
        <shortName evidence="5">RF MTase</shortName>
        <ecNumber evidence="5">2.1.1.297</ecNumber>
    </recommendedName>
    <alternativeName>
        <fullName evidence="5">N5-glutamine methyltransferase PrmC</fullName>
    </alternativeName>
    <alternativeName>
        <fullName evidence="5">Protein-(glutamine-N5) MTase PrmC</fullName>
    </alternativeName>
    <alternativeName>
        <fullName evidence="5">Protein-glutamine N-methyltransferase PrmC</fullName>
    </alternativeName>
</protein>
<organism evidence="8 9">
    <name type="scientific">Sinomicrobium pectinilyticum</name>
    <dbReference type="NCBI Taxonomy" id="1084421"/>
    <lineage>
        <taxon>Bacteria</taxon>
        <taxon>Pseudomonadati</taxon>
        <taxon>Bacteroidota</taxon>
        <taxon>Flavobacteriia</taxon>
        <taxon>Flavobacteriales</taxon>
        <taxon>Flavobacteriaceae</taxon>
        <taxon>Sinomicrobium</taxon>
    </lineage>
</organism>
<accession>A0A3N0EXM3</accession>
<dbReference type="SUPFAM" id="SSF53335">
    <property type="entry name" value="S-adenosyl-L-methionine-dependent methyltransferases"/>
    <property type="match status" value="1"/>
</dbReference>
<evidence type="ECO:0000256" key="2">
    <source>
        <dbReference type="ARBA" id="ARBA00022679"/>
    </source>
</evidence>
<evidence type="ECO:0000313" key="8">
    <source>
        <dbReference type="EMBL" id="RNL92596.1"/>
    </source>
</evidence>
<evidence type="ECO:0000313" key="9">
    <source>
        <dbReference type="Proteomes" id="UP000267469"/>
    </source>
</evidence>
<dbReference type="InterPro" id="IPR002052">
    <property type="entry name" value="DNA_methylase_N6_adenine_CS"/>
</dbReference>
<dbReference type="PANTHER" id="PTHR18895">
    <property type="entry name" value="HEMK METHYLTRANSFERASE"/>
    <property type="match status" value="1"/>
</dbReference>
<proteinExistence type="inferred from homology"/>
<comment type="catalytic activity">
    <reaction evidence="4 5">
        <text>L-glutaminyl-[peptide chain release factor] + S-adenosyl-L-methionine = N(5)-methyl-L-glutaminyl-[peptide chain release factor] + S-adenosyl-L-homocysteine + H(+)</text>
        <dbReference type="Rhea" id="RHEA:42896"/>
        <dbReference type="Rhea" id="RHEA-COMP:10271"/>
        <dbReference type="Rhea" id="RHEA-COMP:10272"/>
        <dbReference type="ChEBI" id="CHEBI:15378"/>
        <dbReference type="ChEBI" id="CHEBI:30011"/>
        <dbReference type="ChEBI" id="CHEBI:57856"/>
        <dbReference type="ChEBI" id="CHEBI:59789"/>
        <dbReference type="ChEBI" id="CHEBI:61891"/>
        <dbReference type="EC" id="2.1.1.297"/>
    </reaction>
</comment>
<keyword evidence="2 5" id="KW-0808">Transferase</keyword>
<dbReference type="PANTHER" id="PTHR18895:SF74">
    <property type="entry name" value="MTRF1L RELEASE FACTOR GLUTAMINE METHYLTRANSFERASE"/>
    <property type="match status" value="1"/>
</dbReference>
<dbReference type="AlphaFoldDB" id="A0A3N0EXM3"/>
<dbReference type="Gene3D" id="1.10.8.10">
    <property type="entry name" value="DNA helicase RuvA subunit, C-terminal domain"/>
    <property type="match status" value="1"/>
</dbReference>
<dbReference type="EMBL" id="RJTM01000016">
    <property type="protein sequence ID" value="RNL92596.1"/>
    <property type="molecule type" value="Genomic_DNA"/>
</dbReference>
<comment type="caution">
    <text evidence="5">Lacks conserved residue(s) required for the propagation of feature annotation.</text>
</comment>
<feature type="binding site" evidence="5">
    <location>
        <position position="146"/>
    </location>
    <ligand>
        <name>S-adenosyl-L-methionine</name>
        <dbReference type="ChEBI" id="CHEBI:59789"/>
    </ligand>
</feature>
<dbReference type="NCBIfam" id="TIGR00536">
    <property type="entry name" value="hemK_fam"/>
    <property type="match status" value="1"/>
</dbReference>
<dbReference type="GO" id="GO:0003676">
    <property type="term" value="F:nucleic acid binding"/>
    <property type="evidence" value="ECO:0007669"/>
    <property type="project" value="InterPro"/>
</dbReference>
<feature type="binding site" evidence="5">
    <location>
        <begin position="123"/>
        <end position="127"/>
    </location>
    <ligand>
        <name>S-adenosyl-L-methionine</name>
        <dbReference type="ChEBI" id="CHEBI:59789"/>
    </ligand>
</feature>
<dbReference type="Pfam" id="PF17827">
    <property type="entry name" value="PrmC_N"/>
    <property type="match status" value="1"/>
</dbReference>
<dbReference type="GO" id="GO:0102559">
    <property type="term" value="F:peptide chain release factor N(5)-glutamine methyltransferase activity"/>
    <property type="evidence" value="ECO:0007669"/>
    <property type="project" value="UniProtKB-EC"/>
</dbReference>
<feature type="binding site" evidence="5">
    <location>
        <position position="190"/>
    </location>
    <ligand>
        <name>S-adenosyl-L-methionine</name>
        <dbReference type="ChEBI" id="CHEBI:59789"/>
    </ligand>
</feature>